<evidence type="ECO:0000313" key="1">
    <source>
        <dbReference type="EMBL" id="RWS18419.1"/>
    </source>
</evidence>
<dbReference type="EMBL" id="NCKV01040005">
    <property type="protein sequence ID" value="RWS18419.1"/>
    <property type="molecule type" value="Genomic_DNA"/>
</dbReference>
<dbReference type="VEuPathDB" id="VectorBase:LDEU013621"/>
<proteinExistence type="predicted"/>
<sequence>MSGHGRELGEDGLRE</sequence>
<name>A0A443RTK9_9ACAR</name>
<evidence type="ECO:0000313" key="2">
    <source>
        <dbReference type="Proteomes" id="UP000288716"/>
    </source>
</evidence>
<gene>
    <name evidence="1" type="ORF">B4U80_04873</name>
</gene>
<protein>
    <submittedName>
        <fullName evidence="1">Uncharacterized protein</fullName>
    </submittedName>
</protein>
<feature type="non-terminal residue" evidence="1">
    <location>
        <position position="15"/>
    </location>
</feature>
<dbReference type="Proteomes" id="UP000288716">
    <property type="component" value="Unassembled WGS sequence"/>
</dbReference>
<reference evidence="1 2" key="1">
    <citation type="journal article" date="2018" name="Gigascience">
        <title>Genomes of trombidid mites reveal novel predicted allergens and laterally-transferred genes associated with secondary metabolism.</title>
        <authorList>
            <person name="Dong X."/>
            <person name="Chaisiri K."/>
            <person name="Xia D."/>
            <person name="Armstrong S.D."/>
            <person name="Fang Y."/>
            <person name="Donnelly M.J."/>
            <person name="Kadowaki T."/>
            <person name="McGarry J.W."/>
            <person name="Darby A.C."/>
            <person name="Makepeace B.L."/>
        </authorList>
    </citation>
    <scope>NUCLEOTIDE SEQUENCE [LARGE SCALE GENOMIC DNA]</scope>
    <source>
        <strain evidence="1">UoL-UT</strain>
    </source>
</reference>
<accession>A0A443RTK9</accession>
<comment type="caution">
    <text evidence="1">The sequence shown here is derived from an EMBL/GenBank/DDBJ whole genome shotgun (WGS) entry which is preliminary data.</text>
</comment>
<keyword evidence="2" id="KW-1185">Reference proteome</keyword>
<organism evidence="1 2">
    <name type="scientific">Leptotrombidium deliense</name>
    <dbReference type="NCBI Taxonomy" id="299467"/>
    <lineage>
        <taxon>Eukaryota</taxon>
        <taxon>Metazoa</taxon>
        <taxon>Ecdysozoa</taxon>
        <taxon>Arthropoda</taxon>
        <taxon>Chelicerata</taxon>
        <taxon>Arachnida</taxon>
        <taxon>Acari</taxon>
        <taxon>Acariformes</taxon>
        <taxon>Trombidiformes</taxon>
        <taxon>Prostigmata</taxon>
        <taxon>Anystina</taxon>
        <taxon>Parasitengona</taxon>
        <taxon>Trombiculoidea</taxon>
        <taxon>Trombiculidae</taxon>
        <taxon>Leptotrombidium</taxon>
    </lineage>
</organism>